<keyword evidence="2" id="KW-1185">Reference proteome</keyword>
<dbReference type="EMBL" id="JAULBC010000006">
    <property type="protein sequence ID" value="MEX6689399.1"/>
    <property type="molecule type" value="Genomic_DNA"/>
</dbReference>
<name>A0ABV3ZJR8_9BACT</name>
<accession>A0ABV3ZJR8</accession>
<dbReference type="RefSeq" id="WP_369330806.1">
    <property type="nucleotide sequence ID" value="NZ_JAULBC010000006.1"/>
</dbReference>
<sequence length="780" mass="90869">MQQILLNILTRTTTSELQHSSFSLKPFITYLKNLSKDESSVKAPIYPMLLEKFQKYPELEHPIKNEDLHKYKKLFDLVYVCLSTLMDDEKQAYWGISLPVSPLIVYGSERLYETLTDATCRAITGTVISEQEMILAQKKELLYSMILERFYNIKITKKSNLIRSFVDHQTLLTKYFKLNVDNRFVEVTTTMPLPEIDIEHLHIDLREPPTMDVLDDILPLENFHFSGMSIVTIKDITEQYAIENIKSILLNNTNEKKEVNYVNLVQSLKTLAGNSAIEFGLLPLLSVNDKLVLDYAHQQKSVVVSLGRDAGIAEQAFLSLATNYVKNPRLLFFRNHAELIKSHFFLMSTLQHTDIQSFAMLPIFYNAKMAGAMEIYSRVPDLLDESILANLEPALPLIAQLMQKIIDDFNIRINDVIKRKYTALQSAVQWKFNEAAWHYMQNRFEKKKNPLEQIVFNKVYPLYGAVDIRNSTLERNEALRSDLRYQLTNLVDLLEKIKQSATLILTDEFIFETNKWKERIKEFITTEVENNINYFRDSEVLPFLQHVQKTQPDCSAGIAEYLAHMNDKDGEAYKHRRLLEESMQTINASISQYLDLMNMELQTAFPFYFEKFRTDGVEYDIYIGQSIAPDKHFELKYLKDIRLWQLTSMAAIAQLTKALVPQIPKALFTTQLIFIHTNPLDIEFRIDEKRFDVKGGYNIQYQVIKKRIDKAFIKNTEERLTQPGKIAMVYYNQKDAEEYVQYIKYLQEQNMLLNDLEYLELQELQGVSGLKALRVGVNMK</sequence>
<gene>
    <name evidence="1" type="ORF">QTN47_17955</name>
</gene>
<proteinExistence type="predicted"/>
<organism evidence="1 2">
    <name type="scientific">Danxiaibacter flavus</name>
    <dbReference type="NCBI Taxonomy" id="3049108"/>
    <lineage>
        <taxon>Bacteria</taxon>
        <taxon>Pseudomonadati</taxon>
        <taxon>Bacteroidota</taxon>
        <taxon>Chitinophagia</taxon>
        <taxon>Chitinophagales</taxon>
        <taxon>Chitinophagaceae</taxon>
        <taxon>Danxiaibacter</taxon>
    </lineage>
</organism>
<dbReference type="Proteomes" id="UP001560573">
    <property type="component" value="Unassembled WGS sequence"/>
</dbReference>
<evidence type="ECO:0000313" key="2">
    <source>
        <dbReference type="Proteomes" id="UP001560573"/>
    </source>
</evidence>
<comment type="caution">
    <text evidence="1">The sequence shown here is derived from an EMBL/GenBank/DDBJ whole genome shotgun (WGS) entry which is preliminary data.</text>
</comment>
<reference evidence="1 2" key="1">
    <citation type="submission" date="2023-07" db="EMBL/GenBank/DDBJ databases">
        <authorList>
            <person name="Lian W.-H."/>
        </authorList>
    </citation>
    <scope>NUCLEOTIDE SEQUENCE [LARGE SCALE GENOMIC DNA]</scope>
    <source>
        <strain evidence="1 2">SYSU DXS3180</strain>
    </source>
</reference>
<protein>
    <submittedName>
        <fullName evidence="1">GAF domain-containing protein</fullName>
    </submittedName>
</protein>
<evidence type="ECO:0000313" key="1">
    <source>
        <dbReference type="EMBL" id="MEX6689399.1"/>
    </source>
</evidence>